<dbReference type="SUPFAM" id="SSF55874">
    <property type="entry name" value="ATPase domain of HSP90 chaperone/DNA topoisomerase II/histidine kinase"/>
    <property type="match status" value="1"/>
</dbReference>
<protein>
    <recommendedName>
        <fullName evidence="2">histidine kinase</fullName>
        <ecNumber evidence="2">2.7.13.3</ecNumber>
    </recommendedName>
</protein>
<evidence type="ECO:0000256" key="8">
    <source>
        <dbReference type="ARBA" id="ARBA00023012"/>
    </source>
</evidence>
<keyword evidence="6 11" id="KW-0418">Kinase</keyword>
<dbReference type="InterPro" id="IPR036890">
    <property type="entry name" value="HATPase_C_sf"/>
</dbReference>
<gene>
    <name evidence="11" type="ORF">SAMN05443572_10935</name>
</gene>
<keyword evidence="9" id="KW-0472">Membrane</keyword>
<evidence type="ECO:0000256" key="5">
    <source>
        <dbReference type="ARBA" id="ARBA00022741"/>
    </source>
</evidence>
<feature type="transmembrane region" description="Helical" evidence="9">
    <location>
        <begin position="104"/>
        <end position="124"/>
    </location>
</feature>
<dbReference type="Pfam" id="PF00512">
    <property type="entry name" value="HisKA"/>
    <property type="match status" value="1"/>
</dbReference>
<feature type="transmembrane region" description="Helical" evidence="9">
    <location>
        <begin position="69"/>
        <end position="89"/>
    </location>
</feature>
<reference evidence="11 12" key="1">
    <citation type="submission" date="2016-10" db="EMBL/GenBank/DDBJ databases">
        <authorList>
            <person name="Varghese N."/>
            <person name="Submissions S."/>
        </authorList>
    </citation>
    <scope>NUCLEOTIDE SEQUENCE [LARGE SCALE GENOMIC DNA]</scope>
    <source>
        <strain evidence="11 12">DSM 16525</strain>
    </source>
</reference>
<dbReference type="EMBL" id="FOIB01000009">
    <property type="protein sequence ID" value="SEU31866.1"/>
    <property type="molecule type" value="Genomic_DNA"/>
</dbReference>
<dbReference type="InterPro" id="IPR036097">
    <property type="entry name" value="HisK_dim/P_sf"/>
</dbReference>
<feature type="transmembrane region" description="Helical" evidence="9">
    <location>
        <begin position="175"/>
        <end position="192"/>
    </location>
</feature>
<comment type="caution">
    <text evidence="11">The sequence shown here is derived from an EMBL/GenBank/DDBJ whole genome shotgun (WGS) entry which is preliminary data.</text>
</comment>
<evidence type="ECO:0000256" key="2">
    <source>
        <dbReference type="ARBA" id="ARBA00012438"/>
    </source>
</evidence>
<accession>A0ABY1CQD4</accession>
<dbReference type="PANTHER" id="PTHR43065">
    <property type="entry name" value="SENSOR HISTIDINE KINASE"/>
    <property type="match status" value="1"/>
</dbReference>
<feature type="transmembrane region" description="Helical" evidence="9">
    <location>
        <begin position="212"/>
        <end position="231"/>
    </location>
</feature>
<organism evidence="11 12">
    <name type="scientific">Myxococcus fulvus</name>
    <dbReference type="NCBI Taxonomy" id="33"/>
    <lineage>
        <taxon>Bacteria</taxon>
        <taxon>Pseudomonadati</taxon>
        <taxon>Myxococcota</taxon>
        <taxon>Myxococcia</taxon>
        <taxon>Myxococcales</taxon>
        <taxon>Cystobacterineae</taxon>
        <taxon>Myxococcaceae</taxon>
        <taxon>Myxococcus</taxon>
    </lineage>
</organism>
<evidence type="ECO:0000256" key="1">
    <source>
        <dbReference type="ARBA" id="ARBA00000085"/>
    </source>
</evidence>
<keyword evidence="12" id="KW-1185">Reference proteome</keyword>
<dbReference type="PANTHER" id="PTHR43065:SF10">
    <property type="entry name" value="PEROXIDE STRESS-ACTIVATED HISTIDINE KINASE MAK3"/>
    <property type="match status" value="1"/>
</dbReference>
<keyword evidence="9" id="KW-1133">Transmembrane helix</keyword>
<keyword evidence="7" id="KW-0067">ATP-binding</keyword>
<dbReference type="InterPro" id="IPR005467">
    <property type="entry name" value="His_kinase_dom"/>
</dbReference>
<dbReference type="RefSeq" id="WP_074957422.1">
    <property type="nucleotide sequence ID" value="NZ_BJXR01000034.1"/>
</dbReference>
<dbReference type="SMART" id="SM00388">
    <property type="entry name" value="HisKA"/>
    <property type="match status" value="1"/>
</dbReference>
<name>A0ABY1CQD4_MYXFU</name>
<evidence type="ECO:0000256" key="9">
    <source>
        <dbReference type="SAM" id="Phobius"/>
    </source>
</evidence>
<evidence type="ECO:0000259" key="10">
    <source>
        <dbReference type="PROSITE" id="PS50109"/>
    </source>
</evidence>
<keyword evidence="9" id="KW-0812">Transmembrane</keyword>
<dbReference type="SMART" id="SM00387">
    <property type="entry name" value="HATPase_c"/>
    <property type="match status" value="1"/>
</dbReference>
<keyword evidence="4" id="KW-0808">Transferase</keyword>
<dbReference type="InterPro" id="IPR003594">
    <property type="entry name" value="HATPase_dom"/>
</dbReference>
<proteinExistence type="predicted"/>
<evidence type="ECO:0000313" key="12">
    <source>
        <dbReference type="Proteomes" id="UP000183760"/>
    </source>
</evidence>
<dbReference type="Gene3D" id="1.10.287.130">
    <property type="match status" value="1"/>
</dbReference>
<evidence type="ECO:0000256" key="7">
    <source>
        <dbReference type="ARBA" id="ARBA00022840"/>
    </source>
</evidence>
<dbReference type="PRINTS" id="PR00344">
    <property type="entry name" value="BCTRLSENSOR"/>
</dbReference>
<dbReference type="EC" id="2.7.13.3" evidence="2"/>
<dbReference type="Pfam" id="PF02518">
    <property type="entry name" value="HATPase_c"/>
    <property type="match status" value="1"/>
</dbReference>
<dbReference type="CDD" id="cd00082">
    <property type="entry name" value="HisKA"/>
    <property type="match status" value="1"/>
</dbReference>
<evidence type="ECO:0000256" key="6">
    <source>
        <dbReference type="ARBA" id="ARBA00022777"/>
    </source>
</evidence>
<dbReference type="PROSITE" id="PS50109">
    <property type="entry name" value="HIS_KIN"/>
    <property type="match status" value="1"/>
</dbReference>
<dbReference type="InterPro" id="IPR003661">
    <property type="entry name" value="HisK_dim/P_dom"/>
</dbReference>
<keyword evidence="5" id="KW-0547">Nucleotide-binding</keyword>
<evidence type="ECO:0000256" key="4">
    <source>
        <dbReference type="ARBA" id="ARBA00022679"/>
    </source>
</evidence>
<sequence length="510" mass="55191">MATNLEVESLGVRATSAHAGKRESRSCPVVPPTESGRLASLSSDGAMAARVRAVVAEYLAAVRARADRLCLGLMVGQWLFALGLAWVTSMPSWGPEPHLSPQPFWGAVLLGGPLSIIPVTLAFLRPGAVVTRQVMAVSQVLWSVLLVHLSGGRLETYFHVFGSLALLSFYRDTRVLVTAGVTAVVVHVARSIGWPEPGAAFAGGPTWSAVELTFWVGLVDAVLVLACQGVLREMTRVAERQVLLERACERERQERVRLVEHSGRELKDSRERVARMEKLATVGQLTATVSHELRNPLAAARTANAAVVRRLRNVDGAQEDERLQRFLGIIERELSVCASLTSEMLELVRDRPLVLQPCSLHGLVEEVIDLVPAREAVHVVNHVSTGLEPPWVDRELLRKVLINLVQNAVEAMPRGREGRVEVSAEMATGRAFHIRVADNGDGIPASVLERIFEPLFTTKEHGTGLGLTVVSSTLRQHGGTLRVESREGEGSVFTVSLPGTQAASGVACPS</sequence>
<dbReference type="InterPro" id="IPR004358">
    <property type="entry name" value="Sig_transdc_His_kin-like_C"/>
</dbReference>
<dbReference type="Gene3D" id="3.30.565.10">
    <property type="entry name" value="Histidine kinase-like ATPase, C-terminal domain"/>
    <property type="match status" value="1"/>
</dbReference>
<keyword evidence="3" id="KW-0597">Phosphoprotein</keyword>
<dbReference type="Proteomes" id="UP000183760">
    <property type="component" value="Unassembled WGS sequence"/>
</dbReference>
<keyword evidence="8" id="KW-0902">Two-component regulatory system</keyword>
<evidence type="ECO:0000313" key="11">
    <source>
        <dbReference type="EMBL" id="SEU31866.1"/>
    </source>
</evidence>
<dbReference type="SUPFAM" id="SSF47384">
    <property type="entry name" value="Homodimeric domain of signal transducing histidine kinase"/>
    <property type="match status" value="1"/>
</dbReference>
<dbReference type="GO" id="GO:0016301">
    <property type="term" value="F:kinase activity"/>
    <property type="evidence" value="ECO:0007669"/>
    <property type="project" value="UniProtKB-KW"/>
</dbReference>
<feature type="domain" description="Histidine kinase" evidence="10">
    <location>
        <begin position="288"/>
        <end position="501"/>
    </location>
</feature>
<evidence type="ECO:0000256" key="3">
    <source>
        <dbReference type="ARBA" id="ARBA00022553"/>
    </source>
</evidence>
<comment type="catalytic activity">
    <reaction evidence="1">
        <text>ATP + protein L-histidine = ADP + protein N-phospho-L-histidine.</text>
        <dbReference type="EC" id="2.7.13.3"/>
    </reaction>
</comment>